<sequence length="123" mass="13657">MPHILIVEDETIIRSALRRLLERNQYQVSEAGSVQEAQERFSIPTFDLIVSDLRLPGAPGTELIKLGQGTPVLIMTSYASLRSAVDSMKMGAVDYIAKPFDHDEMLQAVARILRDRQSASSGR</sequence>
<organism evidence="8 9">
    <name type="scientific">Pseudomonas emilianonis</name>
    <dbReference type="NCBI Taxonomy" id="2915812"/>
    <lineage>
        <taxon>Bacteria</taxon>
        <taxon>Pseudomonadati</taxon>
        <taxon>Pseudomonadota</taxon>
        <taxon>Gammaproteobacteria</taxon>
        <taxon>Pseudomonadales</taxon>
        <taxon>Pseudomonadaceae</taxon>
        <taxon>Pseudomonas</taxon>
    </lineage>
</organism>
<dbReference type="EMBL" id="JAKNRV010000073">
    <property type="protein sequence ID" value="MCK1784772.1"/>
    <property type="molecule type" value="Genomic_DNA"/>
</dbReference>
<dbReference type="InterPro" id="IPR039420">
    <property type="entry name" value="WalR-like"/>
</dbReference>
<dbReference type="RefSeq" id="WP_247399804.1">
    <property type="nucleotide sequence ID" value="NZ_JAKNRV010000073.1"/>
</dbReference>
<feature type="modified residue" description="4-aspartylphosphate" evidence="6">
    <location>
        <position position="52"/>
    </location>
</feature>
<evidence type="ECO:0000313" key="8">
    <source>
        <dbReference type="EMBL" id="MCK1784772.1"/>
    </source>
</evidence>
<accession>A0ABT0EGB7</accession>
<evidence type="ECO:0000259" key="7">
    <source>
        <dbReference type="PROSITE" id="PS50110"/>
    </source>
</evidence>
<evidence type="ECO:0000313" key="9">
    <source>
        <dbReference type="Proteomes" id="UP001317085"/>
    </source>
</evidence>
<dbReference type="Proteomes" id="UP001317085">
    <property type="component" value="Unassembled WGS sequence"/>
</dbReference>
<gene>
    <name evidence="8" type="ORF">L9Z73_10510</name>
</gene>
<feature type="domain" description="Response regulatory" evidence="7">
    <location>
        <begin position="3"/>
        <end position="113"/>
    </location>
</feature>
<dbReference type="SUPFAM" id="SSF52172">
    <property type="entry name" value="CheY-like"/>
    <property type="match status" value="1"/>
</dbReference>
<protein>
    <submittedName>
        <fullName evidence="8">Response regulator</fullName>
    </submittedName>
</protein>
<dbReference type="PANTHER" id="PTHR48111">
    <property type="entry name" value="REGULATOR OF RPOS"/>
    <property type="match status" value="1"/>
</dbReference>
<keyword evidence="4" id="KW-0238">DNA-binding</keyword>
<dbReference type="InterPro" id="IPR001789">
    <property type="entry name" value="Sig_transdc_resp-reg_receiver"/>
</dbReference>
<dbReference type="PANTHER" id="PTHR48111:SF1">
    <property type="entry name" value="TWO-COMPONENT RESPONSE REGULATOR ORR33"/>
    <property type="match status" value="1"/>
</dbReference>
<keyword evidence="5" id="KW-0804">Transcription</keyword>
<evidence type="ECO:0000256" key="3">
    <source>
        <dbReference type="ARBA" id="ARBA00023015"/>
    </source>
</evidence>
<evidence type="ECO:0000256" key="1">
    <source>
        <dbReference type="ARBA" id="ARBA00022553"/>
    </source>
</evidence>
<feature type="non-terminal residue" evidence="8">
    <location>
        <position position="123"/>
    </location>
</feature>
<dbReference type="CDD" id="cd00156">
    <property type="entry name" value="REC"/>
    <property type="match status" value="1"/>
</dbReference>
<dbReference type="SMART" id="SM00448">
    <property type="entry name" value="REC"/>
    <property type="match status" value="1"/>
</dbReference>
<evidence type="ECO:0000256" key="4">
    <source>
        <dbReference type="ARBA" id="ARBA00023125"/>
    </source>
</evidence>
<keyword evidence="3" id="KW-0805">Transcription regulation</keyword>
<evidence type="ECO:0000256" key="2">
    <source>
        <dbReference type="ARBA" id="ARBA00023012"/>
    </source>
</evidence>
<keyword evidence="2" id="KW-0902">Two-component regulatory system</keyword>
<keyword evidence="1 6" id="KW-0597">Phosphoprotein</keyword>
<dbReference type="Gene3D" id="3.40.50.2300">
    <property type="match status" value="1"/>
</dbReference>
<keyword evidence="9" id="KW-1185">Reference proteome</keyword>
<dbReference type="InterPro" id="IPR011006">
    <property type="entry name" value="CheY-like_superfamily"/>
</dbReference>
<evidence type="ECO:0000256" key="5">
    <source>
        <dbReference type="ARBA" id="ARBA00023163"/>
    </source>
</evidence>
<reference evidence="8 9" key="1">
    <citation type="submission" date="2022-02" db="EMBL/GenBank/DDBJ databases">
        <title>Comparative genomics of the first Antarctic Pseudomonas spp. capable of biotransforming 2,4,6-Trinitrotoluene.</title>
        <authorList>
            <person name="Cabrera M.A."/>
            <person name="Marquez S.L."/>
            <person name="Perez-Donoso J.M."/>
        </authorList>
    </citation>
    <scope>NUCLEOTIDE SEQUENCE [LARGE SCALE GENOMIC DNA]</scope>
    <source>
        <strain evidence="8 9">TNT11</strain>
    </source>
</reference>
<evidence type="ECO:0000256" key="6">
    <source>
        <dbReference type="PROSITE-ProRule" id="PRU00169"/>
    </source>
</evidence>
<proteinExistence type="predicted"/>
<dbReference type="PROSITE" id="PS50110">
    <property type="entry name" value="RESPONSE_REGULATORY"/>
    <property type="match status" value="1"/>
</dbReference>
<comment type="caution">
    <text evidence="8">The sequence shown here is derived from an EMBL/GenBank/DDBJ whole genome shotgun (WGS) entry which is preliminary data.</text>
</comment>
<name>A0ABT0EGB7_9PSED</name>
<dbReference type="Pfam" id="PF00072">
    <property type="entry name" value="Response_reg"/>
    <property type="match status" value="1"/>
</dbReference>